<protein>
    <submittedName>
        <fullName evidence="2">Uncharacterized protein</fullName>
    </submittedName>
</protein>
<dbReference type="OrthoDB" id="5771827at2759"/>
<evidence type="ECO:0000256" key="1">
    <source>
        <dbReference type="SAM" id="Phobius"/>
    </source>
</evidence>
<organism evidence="2 3">
    <name type="scientific">Caenorhabditis bovis</name>
    <dbReference type="NCBI Taxonomy" id="2654633"/>
    <lineage>
        <taxon>Eukaryota</taxon>
        <taxon>Metazoa</taxon>
        <taxon>Ecdysozoa</taxon>
        <taxon>Nematoda</taxon>
        <taxon>Chromadorea</taxon>
        <taxon>Rhabditida</taxon>
        <taxon>Rhabditina</taxon>
        <taxon>Rhabditomorpha</taxon>
        <taxon>Rhabditoidea</taxon>
        <taxon>Rhabditidae</taxon>
        <taxon>Peloderinae</taxon>
        <taxon>Caenorhabditis</taxon>
    </lineage>
</organism>
<keyword evidence="1" id="KW-0812">Transmembrane</keyword>
<accession>A0A8S1F3Z0</accession>
<keyword evidence="1" id="KW-0472">Membrane</keyword>
<keyword evidence="3" id="KW-1185">Reference proteome</keyword>
<sequence>MNHQHHDSPDIVATTPNISWLSFLLVYSIPMILFISIVCIVKWRPIREFSSITTFISWYCSCSPRKLAAELDEADRDRFIYPIDAQSLVTISSCDSPLLNDQETQFFSSAIP</sequence>
<evidence type="ECO:0000313" key="3">
    <source>
        <dbReference type="Proteomes" id="UP000494206"/>
    </source>
</evidence>
<name>A0A8S1F3Z0_9PELO</name>
<evidence type="ECO:0000313" key="2">
    <source>
        <dbReference type="EMBL" id="CAB3407535.1"/>
    </source>
</evidence>
<keyword evidence="1" id="KW-1133">Transmembrane helix</keyword>
<gene>
    <name evidence="2" type="ORF">CBOVIS_LOCUS9453</name>
</gene>
<feature type="transmembrane region" description="Helical" evidence="1">
    <location>
        <begin position="20"/>
        <end position="41"/>
    </location>
</feature>
<comment type="caution">
    <text evidence="2">The sequence shown here is derived from an EMBL/GenBank/DDBJ whole genome shotgun (WGS) entry which is preliminary data.</text>
</comment>
<dbReference type="AlphaFoldDB" id="A0A8S1F3Z0"/>
<dbReference type="EMBL" id="CADEPM010000006">
    <property type="protein sequence ID" value="CAB3407535.1"/>
    <property type="molecule type" value="Genomic_DNA"/>
</dbReference>
<reference evidence="2 3" key="1">
    <citation type="submission" date="2020-04" db="EMBL/GenBank/DDBJ databases">
        <authorList>
            <person name="Laetsch R D."/>
            <person name="Stevens L."/>
            <person name="Kumar S."/>
            <person name="Blaxter L. M."/>
        </authorList>
    </citation>
    <scope>NUCLEOTIDE SEQUENCE [LARGE SCALE GENOMIC DNA]</scope>
</reference>
<proteinExistence type="predicted"/>
<dbReference type="Proteomes" id="UP000494206">
    <property type="component" value="Unassembled WGS sequence"/>
</dbReference>